<dbReference type="SUPFAM" id="SSF88946">
    <property type="entry name" value="Sigma2 domain of RNA polymerase sigma factors"/>
    <property type="match status" value="1"/>
</dbReference>
<dbReference type="GO" id="GO:0006352">
    <property type="term" value="P:DNA-templated transcription initiation"/>
    <property type="evidence" value="ECO:0007669"/>
    <property type="project" value="InterPro"/>
</dbReference>
<evidence type="ECO:0000256" key="1">
    <source>
        <dbReference type="ARBA" id="ARBA00023015"/>
    </source>
</evidence>
<proteinExistence type="predicted"/>
<accession>A6DGL2</accession>
<name>A6DGL2_9BACT</name>
<feature type="domain" description="RNA polymerase sigma-70 region 2" evidence="4">
    <location>
        <begin position="39"/>
        <end position="107"/>
    </location>
</feature>
<dbReference type="PANTHER" id="PTHR43133:SF51">
    <property type="entry name" value="RNA POLYMERASE SIGMA FACTOR"/>
    <property type="match status" value="1"/>
</dbReference>
<evidence type="ECO:0000256" key="3">
    <source>
        <dbReference type="ARBA" id="ARBA00023163"/>
    </source>
</evidence>
<dbReference type="STRING" id="313628.LNTAR_23104"/>
<dbReference type="InterPro" id="IPR039425">
    <property type="entry name" value="RNA_pol_sigma-70-like"/>
</dbReference>
<sequence length="211" mass="24931">MFLNFIGTKNRMKESNNTRHTLLHKLQHSEGDEYWEEFVNSYEGYIYLVIRNMGINPSTCEDLLQDVLLKLWKSLSDFKYEREKCRFRTWLCVIIRNTVYNYVQSKAARNKQQDVNFEQVAESIKLITQPEIDKIAEVEWKSFLSNKAWESIKDDFSPKAVQVFEASLDEDDNKVLSEKFGITPNVVRVYKSRIRNVLLKEITRLNFELGG</sequence>
<dbReference type="eggNOG" id="COG1595">
    <property type="taxonomic scope" value="Bacteria"/>
</dbReference>
<dbReference type="InterPro" id="IPR007627">
    <property type="entry name" value="RNA_pol_sigma70_r2"/>
</dbReference>
<dbReference type="Gene3D" id="1.10.1740.10">
    <property type="match status" value="1"/>
</dbReference>
<dbReference type="Proteomes" id="UP000004947">
    <property type="component" value="Unassembled WGS sequence"/>
</dbReference>
<reference evidence="5 6" key="1">
    <citation type="journal article" date="2010" name="J. Bacteriol.">
        <title>Genome sequence of Lentisphaera araneosa HTCC2155T, the type species of the order Lentisphaerales in the phylum Lentisphaerae.</title>
        <authorList>
            <person name="Thrash J.C."/>
            <person name="Cho J.C."/>
            <person name="Vergin K.L."/>
            <person name="Morris R.M."/>
            <person name="Giovannoni S.J."/>
        </authorList>
    </citation>
    <scope>NUCLEOTIDE SEQUENCE [LARGE SCALE GENOMIC DNA]</scope>
    <source>
        <strain evidence="5 6">HTCC2155</strain>
    </source>
</reference>
<dbReference type="NCBIfam" id="TIGR02937">
    <property type="entry name" value="sigma70-ECF"/>
    <property type="match status" value="1"/>
</dbReference>
<comment type="caution">
    <text evidence="5">The sequence shown here is derived from an EMBL/GenBank/DDBJ whole genome shotgun (WGS) entry which is preliminary data.</text>
</comment>
<dbReference type="Pfam" id="PF04542">
    <property type="entry name" value="Sigma70_r2"/>
    <property type="match status" value="1"/>
</dbReference>
<organism evidence="5 6">
    <name type="scientific">Lentisphaera araneosa HTCC2155</name>
    <dbReference type="NCBI Taxonomy" id="313628"/>
    <lineage>
        <taxon>Bacteria</taxon>
        <taxon>Pseudomonadati</taxon>
        <taxon>Lentisphaerota</taxon>
        <taxon>Lentisphaeria</taxon>
        <taxon>Lentisphaerales</taxon>
        <taxon>Lentisphaeraceae</taxon>
        <taxon>Lentisphaera</taxon>
    </lineage>
</organism>
<gene>
    <name evidence="5" type="ORF">LNTAR_23104</name>
</gene>
<dbReference type="GO" id="GO:0016987">
    <property type="term" value="F:sigma factor activity"/>
    <property type="evidence" value="ECO:0007669"/>
    <property type="project" value="UniProtKB-KW"/>
</dbReference>
<protein>
    <submittedName>
        <fullName evidence="5">Probable RNA polymerase sigma-H factor</fullName>
    </submittedName>
</protein>
<dbReference type="InterPro" id="IPR014284">
    <property type="entry name" value="RNA_pol_sigma-70_dom"/>
</dbReference>
<evidence type="ECO:0000313" key="6">
    <source>
        <dbReference type="Proteomes" id="UP000004947"/>
    </source>
</evidence>
<evidence type="ECO:0000313" key="5">
    <source>
        <dbReference type="EMBL" id="EDM29329.1"/>
    </source>
</evidence>
<dbReference type="EMBL" id="ABCK01000002">
    <property type="protein sequence ID" value="EDM29329.1"/>
    <property type="molecule type" value="Genomic_DNA"/>
</dbReference>
<keyword evidence="1" id="KW-0805">Transcription regulation</keyword>
<dbReference type="AlphaFoldDB" id="A6DGL2"/>
<keyword evidence="2" id="KW-0731">Sigma factor</keyword>
<dbReference type="InterPro" id="IPR013325">
    <property type="entry name" value="RNA_pol_sigma_r2"/>
</dbReference>
<keyword evidence="6" id="KW-1185">Reference proteome</keyword>
<dbReference type="RefSeq" id="WP_007277051.1">
    <property type="nucleotide sequence ID" value="NZ_ABCK01000002.1"/>
</dbReference>
<evidence type="ECO:0000259" key="4">
    <source>
        <dbReference type="Pfam" id="PF04542"/>
    </source>
</evidence>
<evidence type="ECO:0000256" key="2">
    <source>
        <dbReference type="ARBA" id="ARBA00023082"/>
    </source>
</evidence>
<dbReference type="PANTHER" id="PTHR43133">
    <property type="entry name" value="RNA POLYMERASE ECF-TYPE SIGMA FACTO"/>
    <property type="match status" value="1"/>
</dbReference>
<keyword evidence="3" id="KW-0804">Transcription</keyword>